<geneLocation type="plasmid" evidence="3">
    <name>Tros</name>
</geneLocation>
<dbReference type="AlphaFoldDB" id="B9L340"/>
<evidence type="ECO:0000256" key="1">
    <source>
        <dbReference type="SAM" id="MobiDB-lite"/>
    </source>
</evidence>
<dbReference type="Proteomes" id="UP000000447">
    <property type="component" value="Plasmid unnamed"/>
</dbReference>
<sequence>MHATAMCRATGAAGEAAPRPYRGGAVVSSSTPTWHGGAVSPVL</sequence>
<evidence type="ECO:0000313" key="3">
    <source>
        <dbReference type="Proteomes" id="UP000000447"/>
    </source>
</evidence>
<keyword evidence="2" id="KW-0614">Plasmid</keyword>
<accession>B9L340</accession>
<keyword evidence="3" id="KW-1185">Reference proteome</keyword>
<feature type="region of interest" description="Disordered" evidence="1">
    <location>
        <begin position="1"/>
        <end position="43"/>
    </location>
</feature>
<reference evidence="2 3" key="1">
    <citation type="journal article" date="2009" name="PLoS ONE">
        <title>Complete genome sequence of the aerobic CO-oxidizing thermophile Thermomicrobium roseum.</title>
        <authorList>
            <person name="Wu D."/>
            <person name="Raymond J."/>
            <person name="Wu M."/>
            <person name="Chatterji S."/>
            <person name="Ren Q."/>
            <person name="Graham J.E."/>
            <person name="Bryant D.A."/>
            <person name="Robb F."/>
            <person name="Colman A."/>
            <person name="Tallon L.J."/>
            <person name="Badger J.H."/>
            <person name="Madupu R."/>
            <person name="Ward N.L."/>
            <person name="Eisen J.A."/>
        </authorList>
    </citation>
    <scope>NUCLEOTIDE SEQUENCE [LARGE SCALE GENOMIC DNA]</scope>
    <source>
        <strain evidence="3">ATCC 27502 / DSM 5159 / P-2</strain>
        <plasmid evidence="2">unnamed</plasmid>
    </source>
</reference>
<name>B9L340_THERP</name>
<dbReference type="KEGG" id="tro:trd_A0204"/>
<dbReference type="HOGENOM" id="CLU_3240827_0_0_0"/>
<gene>
    <name evidence="2" type="ordered locus">trd_A0204</name>
</gene>
<proteinExistence type="predicted"/>
<evidence type="ECO:0000313" key="2">
    <source>
        <dbReference type="EMBL" id="ACM07060.1"/>
    </source>
</evidence>
<organism evidence="2 3">
    <name type="scientific">Thermomicrobium roseum (strain ATCC 27502 / DSM 5159 / P-2)</name>
    <dbReference type="NCBI Taxonomy" id="309801"/>
    <lineage>
        <taxon>Bacteria</taxon>
        <taxon>Pseudomonadati</taxon>
        <taxon>Thermomicrobiota</taxon>
        <taxon>Thermomicrobia</taxon>
        <taxon>Thermomicrobiales</taxon>
        <taxon>Thermomicrobiaceae</taxon>
        <taxon>Thermomicrobium</taxon>
    </lineage>
</organism>
<dbReference type="EMBL" id="CP001276">
    <property type="protein sequence ID" value="ACM07060.1"/>
    <property type="molecule type" value="Genomic_DNA"/>
</dbReference>
<protein>
    <submittedName>
        <fullName evidence="2">Uncharacterized protein</fullName>
    </submittedName>
</protein>